<evidence type="ECO:0000313" key="5">
    <source>
        <dbReference type="Proteomes" id="UP001642540"/>
    </source>
</evidence>
<dbReference type="Pfam" id="PF07993">
    <property type="entry name" value="NAD_binding_4"/>
    <property type="match status" value="1"/>
</dbReference>
<comment type="caution">
    <text evidence="4">The sequence shown here is derived from an EMBL/GenBank/DDBJ whole genome shotgun (WGS) entry which is preliminary data.</text>
</comment>
<feature type="domain" description="Thioester reductase (TE)" evidence="3">
    <location>
        <begin position="37"/>
        <end position="283"/>
    </location>
</feature>
<evidence type="ECO:0000313" key="4">
    <source>
        <dbReference type="EMBL" id="CAL8093035.1"/>
    </source>
</evidence>
<dbReference type="Proteomes" id="UP001642540">
    <property type="component" value="Unassembled WGS sequence"/>
</dbReference>
<dbReference type="InterPro" id="IPR036291">
    <property type="entry name" value="NAD(P)-bd_dom_sf"/>
</dbReference>
<accession>A0ABP1Q858</accession>
<protein>
    <recommendedName>
        <fullName evidence="3">Thioester reductase (TE) domain-containing protein</fullName>
    </recommendedName>
</protein>
<keyword evidence="5" id="KW-1185">Reference proteome</keyword>
<reference evidence="4 5" key="1">
    <citation type="submission" date="2024-08" db="EMBL/GenBank/DDBJ databases">
        <authorList>
            <person name="Cucini C."/>
            <person name="Frati F."/>
        </authorList>
    </citation>
    <scope>NUCLEOTIDE SEQUENCE [LARGE SCALE GENOMIC DNA]</scope>
</reference>
<proteinExistence type="predicted"/>
<name>A0ABP1Q858_9HEXA</name>
<dbReference type="PANTHER" id="PTHR44845">
    <property type="entry name" value="CARRIER DOMAIN-CONTAINING PROTEIN"/>
    <property type="match status" value="1"/>
</dbReference>
<dbReference type="EMBL" id="CAXLJM020000026">
    <property type="protein sequence ID" value="CAL8093035.1"/>
    <property type="molecule type" value="Genomic_DNA"/>
</dbReference>
<dbReference type="SUPFAM" id="SSF51735">
    <property type="entry name" value="NAD(P)-binding Rossmann-fold domains"/>
    <property type="match status" value="1"/>
</dbReference>
<evidence type="ECO:0000256" key="2">
    <source>
        <dbReference type="ARBA" id="ARBA00022553"/>
    </source>
</evidence>
<sequence length="424" mass="47850">MDPEELHEMIKEDSELPPHITANGEAKRVSEIENILLTGATGNLAAYFLQQLSKLESVKKVICLVRPRGQATGLDRLRSSLEDKGLGEETEWDKIECIEGDITEPHFGLPESEYNELASNIDAIVHSAVKADHIAPYRKNTKDKADVRSVNVFGTVNMLEFAGHVRSKHVLHASTLLSVTTTNEEDGTLGEDWPTLEEYSNVTNLGYPVSKYVAELLIAEGVRRGIPCKAIRFPLILGSSQTGQFSMHNNHFMMRLFAYLKMKCMPSAPTPAVVLPVDFCAKTAIQLFFNEEAPSDVYNVAPPHPQLEQEFANVAEEMGYPMEIVEYDDYIKRVKEDGEKSLLYIFKELYNDVDFVNSLYTSSSVEAIQKWLIDSENFFVSKKLLKYQPSFFDEVEGSIDIIKRDLKYAEKIGLFEKFELTKVA</sequence>
<dbReference type="PANTHER" id="PTHR44845:SF1">
    <property type="entry name" value="L-2-AMINOADIPATE REDUCTASE"/>
    <property type="match status" value="1"/>
</dbReference>
<keyword evidence="1" id="KW-0596">Phosphopantetheine</keyword>
<gene>
    <name evidence="4" type="ORF">ODALV1_LOCUS8388</name>
</gene>
<dbReference type="Gene3D" id="3.40.50.720">
    <property type="entry name" value="NAD(P)-binding Rossmann-like Domain"/>
    <property type="match status" value="1"/>
</dbReference>
<evidence type="ECO:0000259" key="3">
    <source>
        <dbReference type="Pfam" id="PF07993"/>
    </source>
</evidence>
<keyword evidence="2" id="KW-0597">Phosphoprotein</keyword>
<evidence type="ECO:0000256" key="1">
    <source>
        <dbReference type="ARBA" id="ARBA00022450"/>
    </source>
</evidence>
<dbReference type="InterPro" id="IPR013120">
    <property type="entry name" value="FAR_NAD-bd"/>
</dbReference>
<organism evidence="4 5">
    <name type="scientific">Orchesella dallaii</name>
    <dbReference type="NCBI Taxonomy" id="48710"/>
    <lineage>
        <taxon>Eukaryota</taxon>
        <taxon>Metazoa</taxon>
        <taxon>Ecdysozoa</taxon>
        <taxon>Arthropoda</taxon>
        <taxon>Hexapoda</taxon>
        <taxon>Collembola</taxon>
        <taxon>Entomobryomorpha</taxon>
        <taxon>Entomobryoidea</taxon>
        <taxon>Orchesellidae</taxon>
        <taxon>Orchesellinae</taxon>
        <taxon>Orchesella</taxon>
    </lineage>
</organism>